<dbReference type="EMBL" id="JANQDX010000016">
    <property type="protein sequence ID" value="KAL0909912.1"/>
    <property type="molecule type" value="Genomic_DNA"/>
</dbReference>
<dbReference type="Proteomes" id="UP001552299">
    <property type="component" value="Unassembled WGS sequence"/>
</dbReference>
<comment type="caution">
    <text evidence="1">The sequence shown here is derived from an EMBL/GenBank/DDBJ whole genome shotgun (WGS) entry which is preliminary data.</text>
</comment>
<proteinExistence type="predicted"/>
<organism evidence="1 2">
    <name type="scientific">Dendrobium thyrsiflorum</name>
    <name type="common">Pinecone-like raceme dendrobium</name>
    <name type="synonym">Orchid</name>
    <dbReference type="NCBI Taxonomy" id="117978"/>
    <lineage>
        <taxon>Eukaryota</taxon>
        <taxon>Viridiplantae</taxon>
        <taxon>Streptophyta</taxon>
        <taxon>Embryophyta</taxon>
        <taxon>Tracheophyta</taxon>
        <taxon>Spermatophyta</taxon>
        <taxon>Magnoliopsida</taxon>
        <taxon>Liliopsida</taxon>
        <taxon>Asparagales</taxon>
        <taxon>Orchidaceae</taxon>
        <taxon>Epidendroideae</taxon>
        <taxon>Malaxideae</taxon>
        <taxon>Dendrobiinae</taxon>
        <taxon>Dendrobium</taxon>
    </lineage>
</organism>
<accession>A0ABD0UHV7</accession>
<keyword evidence="2" id="KW-1185">Reference proteome</keyword>
<protein>
    <submittedName>
        <fullName evidence="1">Uncharacterized protein</fullName>
    </submittedName>
</protein>
<gene>
    <name evidence="1" type="ORF">M5K25_020822</name>
</gene>
<dbReference type="AlphaFoldDB" id="A0ABD0UHV7"/>
<sequence length="103" mass="11641">MIGVHLSGNIFSNTCFLLLSSPATAFTAIRRKLLLPSFCHDDMSFNKAVLVETDSVSCEPLQNKMISSAKNKWEIMKPPEFIKANQLKLEKIYYKSLDDSNLI</sequence>
<evidence type="ECO:0000313" key="1">
    <source>
        <dbReference type="EMBL" id="KAL0909912.1"/>
    </source>
</evidence>
<evidence type="ECO:0000313" key="2">
    <source>
        <dbReference type="Proteomes" id="UP001552299"/>
    </source>
</evidence>
<name>A0ABD0UHV7_DENTH</name>
<reference evidence="1 2" key="1">
    <citation type="journal article" date="2024" name="Plant Biotechnol. J.">
        <title>Dendrobium thyrsiflorum genome and its molecular insights into genes involved in important horticultural traits.</title>
        <authorList>
            <person name="Chen B."/>
            <person name="Wang J.Y."/>
            <person name="Zheng P.J."/>
            <person name="Li K.L."/>
            <person name="Liang Y.M."/>
            <person name="Chen X.F."/>
            <person name="Zhang C."/>
            <person name="Zhao X."/>
            <person name="He X."/>
            <person name="Zhang G.Q."/>
            <person name="Liu Z.J."/>
            <person name="Xu Q."/>
        </authorList>
    </citation>
    <scope>NUCLEOTIDE SEQUENCE [LARGE SCALE GENOMIC DNA]</scope>
    <source>
        <strain evidence="1">GZMU011</strain>
    </source>
</reference>